<feature type="transmembrane region" description="Helical" evidence="16">
    <location>
        <begin position="554"/>
        <end position="576"/>
    </location>
</feature>
<dbReference type="InterPro" id="IPR050321">
    <property type="entry name" value="Glycosyltr_2/OpgH_subfam"/>
</dbReference>
<protein>
    <recommendedName>
        <fullName evidence="5 16">Cellulose synthase catalytic subunit [UDP-forming]</fullName>
        <ecNumber evidence="4 16">2.4.1.12</ecNumber>
    </recommendedName>
</protein>
<evidence type="ECO:0000256" key="3">
    <source>
        <dbReference type="ARBA" id="ARBA00006739"/>
    </source>
</evidence>
<evidence type="ECO:0000256" key="13">
    <source>
        <dbReference type="ARBA" id="ARBA00022989"/>
    </source>
</evidence>
<evidence type="ECO:0000256" key="8">
    <source>
        <dbReference type="ARBA" id="ARBA00022636"/>
    </source>
</evidence>
<dbReference type="UniPathway" id="UPA00694"/>
<evidence type="ECO:0000256" key="7">
    <source>
        <dbReference type="ARBA" id="ARBA00022519"/>
    </source>
</evidence>
<evidence type="ECO:0000256" key="9">
    <source>
        <dbReference type="ARBA" id="ARBA00022676"/>
    </source>
</evidence>
<evidence type="ECO:0000256" key="11">
    <source>
        <dbReference type="ARBA" id="ARBA00022692"/>
    </source>
</evidence>
<feature type="transmembrane region" description="Helical" evidence="16">
    <location>
        <begin position="112"/>
        <end position="137"/>
    </location>
</feature>
<dbReference type="InterPro" id="IPR003919">
    <property type="entry name" value="Cell_synth_A"/>
</dbReference>
<feature type="transmembrane region" description="Helical" evidence="16">
    <location>
        <begin position="31"/>
        <end position="52"/>
    </location>
</feature>
<comment type="similarity">
    <text evidence="3">Belongs to the glycosyltransferase 2 family.</text>
</comment>
<evidence type="ECO:0000259" key="19">
    <source>
        <dbReference type="Pfam" id="PF07238"/>
    </source>
</evidence>
<evidence type="ECO:0000313" key="20">
    <source>
        <dbReference type="EMBL" id="ALJ29390.1"/>
    </source>
</evidence>
<dbReference type="GO" id="GO:0030244">
    <property type="term" value="P:cellulose biosynthetic process"/>
    <property type="evidence" value="ECO:0007669"/>
    <property type="project" value="UniProtKB-KW"/>
</dbReference>
<dbReference type="SUPFAM" id="SSF141371">
    <property type="entry name" value="PilZ domain-like"/>
    <property type="match status" value="1"/>
</dbReference>
<name>A0A0S1B2Y2_9GAMM</name>
<dbReference type="GO" id="GO:0016760">
    <property type="term" value="F:cellulose synthase (UDP-forming) activity"/>
    <property type="evidence" value="ECO:0007669"/>
    <property type="project" value="UniProtKB-EC"/>
</dbReference>
<evidence type="ECO:0000256" key="17">
    <source>
        <dbReference type="SAM" id="MobiDB-lite"/>
    </source>
</evidence>
<dbReference type="Proteomes" id="UP000061010">
    <property type="component" value="Chromosome"/>
</dbReference>
<keyword evidence="14 16" id="KW-0472">Membrane</keyword>
<evidence type="ECO:0000256" key="14">
    <source>
        <dbReference type="ARBA" id="ARBA00023136"/>
    </source>
</evidence>
<keyword evidence="7 16" id="KW-0997">Cell inner membrane</keyword>
<feature type="transmembrane region" description="Helical" evidence="16">
    <location>
        <begin position="423"/>
        <end position="452"/>
    </location>
</feature>
<feature type="domain" description="PilZ" evidence="19">
    <location>
        <begin position="580"/>
        <end position="677"/>
    </location>
</feature>
<dbReference type="KEGG" id="sacz:AOT14_30400"/>
<accession>A0A0S1B2Y2</accession>
<sequence precursor="true">MTRDPAGKAARRGGAQGKSMRLSIRPEGSQALARLGLAALVLVGMLLIGFVVTVPLDVTRQLLFSLAVFAIGLCLRRARNRIVPLLLMGLSLVMSSRYMWWRLTETMGMGSVVDLTLGFGLVMAEVYAFVVLVLGYFQVAWPLHRRSLPLPEDQSLWPTVDVFIPTYNEPLSVVRTTVLAATVMDWPAGKLKIHLLDDGRREEFRAFCEEVGVNYVTRTNNNHAKAGNINAALKKSDGEYVAIFDCDHVPTRSFLQMSMGWFLHDARLAVVQTPHYFFSADPFERNLGTFGKVPNEGELFYGLLQDGNDAWNATFFCGSCAVIKRAPLEEVGGVAVETVTEDAHTAIRLHRAGYRSAYIPVPQAAGLATESLSAHVGQRTRWARGMAQIFRVDNPMLGRGLSLVQRICYTNAMLHFFYGLPRIIFLTAPLAFLFFGAHVIHASALMIFAYALPHLAQASLTNLRIQGGHRHLLWNEVYETALAWYILRPTLMAVFNPRLGKFNVTAKGGLVHNSYFDAQIARPYLFLLLLNLAGVVAGIVRLVMADSSGEVNTIWLNLGWTFYNMVMLGAVIATCSEQRQIRRAHRVPLEMKALLHLPDGRALACSTVDFSTGGLAIRLDQPQPVQPDTPVEIELRHRQRSQRLPAQVRHDRDAQGLSLQFGELSIEQERWLIASTFARADIWVSLWGRHERDTFLRSLSDVLRASLRGFHRLGRFVITRGRNDCNAQPAPGETA</sequence>
<dbReference type="PATRIC" id="fig|128780.6.peg.3077"/>
<dbReference type="Pfam" id="PF07238">
    <property type="entry name" value="PilZ"/>
    <property type="match status" value="1"/>
</dbReference>
<dbReference type="InterPro" id="IPR029044">
    <property type="entry name" value="Nucleotide-diphossugar_trans"/>
</dbReference>
<dbReference type="Pfam" id="PF03552">
    <property type="entry name" value="Cellulose_synt"/>
    <property type="match status" value="1"/>
</dbReference>
<feature type="transmembrane region" description="Helical" evidence="16">
    <location>
        <begin position="82"/>
        <end position="100"/>
    </location>
</feature>
<comment type="catalytic activity">
    <reaction evidence="15 16">
        <text>[(1-&gt;4)-beta-D-glucosyl](n) + UDP-alpha-D-glucose = [(1-&gt;4)-beta-D-glucosyl](n+1) + UDP + H(+)</text>
        <dbReference type="Rhea" id="RHEA:19929"/>
        <dbReference type="Rhea" id="RHEA-COMP:10033"/>
        <dbReference type="Rhea" id="RHEA-COMP:10034"/>
        <dbReference type="ChEBI" id="CHEBI:15378"/>
        <dbReference type="ChEBI" id="CHEBI:18246"/>
        <dbReference type="ChEBI" id="CHEBI:58223"/>
        <dbReference type="ChEBI" id="CHEBI:58885"/>
        <dbReference type="EC" id="2.4.1.12"/>
    </reaction>
</comment>
<evidence type="ECO:0000256" key="16">
    <source>
        <dbReference type="RuleBase" id="RU365020"/>
    </source>
</evidence>
<dbReference type="SUPFAM" id="SSF53448">
    <property type="entry name" value="Nucleotide-diphospho-sugar transferases"/>
    <property type="match status" value="1"/>
</dbReference>
<feature type="domain" description="Glycosyltransferase 2-like" evidence="18">
    <location>
        <begin position="162"/>
        <end position="331"/>
    </location>
</feature>
<dbReference type="PANTHER" id="PTHR43867:SF2">
    <property type="entry name" value="CELLULOSE SYNTHASE CATALYTIC SUBUNIT A [UDP-FORMING]"/>
    <property type="match status" value="1"/>
</dbReference>
<dbReference type="Pfam" id="PF00535">
    <property type="entry name" value="Glycos_transf_2"/>
    <property type="match status" value="1"/>
</dbReference>
<evidence type="ECO:0000259" key="18">
    <source>
        <dbReference type="Pfam" id="PF00535"/>
    </source>
</evidence>
<dbReference type="NCBIfam" id="TIGR03030">
    <property type="entry name" value="CelA"/>
    <property type="match status" value="1"/>
</dbReference>
<dbReference type="Gene3D" id="3.90.550.10">
    <property type="entry name" value="Spore Coat Polysaccharide Biosynthesis Protein SpsA, Chain A"/>
    <property type="match status" value="1"/>
</dbReference>
<keyword evidence="21" id="KW-1185">Reference proteome</keyword>
<dbReference type="InterPro" id="IPR001173">
    <property type="entry name" value="Glyco_trans_2-like"/>
</dbReference>
<keyword evidence="9 16" id="KW-0328">Glycosyltransferase</keyword>
<evidence type="ECO:0000256" key="6">
    <source>
        <dbReference type="ARBA" id="ARBA00022475"/>
    </source>
</evidence>
<dbReference type="InterPro" id="IPR005150">
    <property type="entry name" value="Cellulose_synth"/>
</dbReference>
<keyword evidence="11 16" id="KW-0812">Transmembrane</keyword>
<dbReference type="GO" id="GO:0005886">
    <property type="term" value="C:plasma membrane"/>
    <property type="evidence" value="ECO:0007669"/>
    <property type="project" value="UniProtKB-SubCell"/>
</dbReference>
<dbReference type="PRINTS" id="PR01439">
    <property type="entry name" value="CELLSNTHASEA"/>
</dbReference>
<comment type="subcellular location">
    <subcellularLocation>
        <location evidence="1">Cell inner membrane</location>
        <topology evidence="1">Multi-pass membrane protein</topology>
    </subcellularLocation>
</comment>
<evidence type="ECO:0000313" key="21">
    <source>
        <dbReference type="Proteomes" id="UP000061010"/>
    </source>
</evidence>
<keyword evidence="8 16" id="KW-0973">c-di-GMP</keyword>
<dbReference type="AlphaFoldDB" id="A0A0S1B2Y2"/>
<feature type="region of interest" description="Disordered" evidence="17">
    <location>
        <begin position="1"/>
        <end position="21"/>
    </location>
</feature>
<dbReference type="GO" id="GO:0035438">
    <property type="term" value="F:cyclic-di-GMP binding"/>
    <property type="evidence" value="ECO:0007669"/>
    <property type="project" value="InterPro"/>
</dbReference>
<evidence type="ECO:0000256" key="2">
    <source>
        <dbReference type="ARBA" id="ARBA00005186"/>
    </source>
</evidence>
<keyword evidence="12 16" id="KW-0135">Cellulose biosynthesis</keyword>
<comment type="function">
    <text evidence="16">Catalytic subunit of cellulose synthase. It polymerizes uridine 5'-diphosphate glucose to cellulose.</text>
</comment>
<evidence type="ECO:0000256" key="5">
    <source>
        <dbReference type="ARBA" id="ARBA00018714"/>
    </source>
</evidence>
<comment type="cofactor">
    <cofactor evidence="16">
        <name>Mg(2+)</name>
        <dbReference type="ChEBI" id="CHEBI:18420"/>
    </cofactor>
</comment>
<proteinExistence type="inferred from homology"/>
<dbReference type="EMBL" id="CP012900">
    <property type="protein sequence ID" value="ALJ29390.1"/>
    <property type="molecule type" value="Genomic_DNA"/>
</dbReference>
<evidence type="ECO:0000256" key="15">
    <source>
        <dbReference type="ARBA" id="ARBA00048682"/>
    </source>
</evidence>
<organism evidence="20 21">
    <name type="scientific">Stenotrophomonas acidaminiphila</name>
    <dbReference type="NCBI Taxonomy" id="128780"/>
    <lineage>
        <taxon>Bacteria</taxon>
        <taxon>Pseudomonadati</taxon>
        <taxon>Pseudomonadota</taxon>
        <taxon>Gammaproteobacteria</taxon>
        <taxon>Lysobacterales</taxon>
        <taxon>Lysobacteraceae</taxon>
        <taxon>Stenotrophomonas</taxon>
    </lineage>
</organism>
<feature type="transmembrane region" description="Helical" evidence="16">
    <location>
        <begin position="520"/>
        <end position="542"/>
    </location>
</feature>
<dbReference type="Gene3D" id="2.40.10.220">
    <property type="entry name" value="predicted glycosyltransferase like domains"/>
    <property type="match status" value="1"/>
</dbReference>
<evidence type="ECO:0000256" key="1">
    <source>
        <dbReference type="ARBA" id="ARBA00004429"/>
    </source>
</evidence>
<dbReference type="InterPro" id="IPR009875">
    <property type="entry name" value="PilZ_domain"/>
</dbReference>
<dbReference type="PANTHER" id="PTHR43867">
    <property type="entry name" value="CELLULOSE SYNTHASE CATALYTIC SUBUNIT A [UDP-FORMING]"/>
    <property type="match status" value="1"/>
</dbReference>
<dbReference type="FunFam" id="3.90.550.10:FF:000061">
    <property type="entry name" value="Cellulose synthase catalytic subunit [UDP-forming]"/>
    <property type="match status" value="1"/>
</dbReference>
<evidence type="ECO:0000256" key="4">
    <source>
        <dbReference type="ARBA" id="ARBA00012539"/>
    </source>
</evidence>
<feature type="transmembrane region" description="Helical" evidence="16">
    <location>
        <begin position="58"/>
        <end position="75"/>
    </location>
</feature>
<comment type="pathway">
    <text evidence="2 16">Glycan metabolism; bacterial cellulose biosynthesis.</text>
</comment>
<dbReference type="GO" id="GO:0006011">
    <property type="term" value="P:UDP-alpha-D-glucose metabolic process"/>
    <property type="evidence" value="ECO:0007669"/>
    <property type="project" value="InterPro"/>
</dbReference>
<dbReference type="NCBIfam" id="NF008558">
    <property type="entry name" value="PRK11498.1"/>
    <property type="match status" value="1"/>
</dbReference>
<keyword evidence="13 16" id="KW-1133">Transmembrane helix</keyword>
<dbReference type="EC" id="2.4.1.12" evidence="4 16"/>
<gene>
    <name evidence="20" type="primary">bcsA_2</name>
    <name evidence="20" type="ORF">AOT14_30400</name>
</gene>
<keyword evidence="6 16" id="KW-1003">Cell membrane</keyword>
<evidence type="ECO:0000256" key="12">
    <source>
        <dbReference type="ARBA" id="ARBA00022916"/>
    </source>
</evidence>
<keyword evidence="10 16" id="KW-0808">Transferase</keyword>
<dbReference type="CDD" id="cd06421">
    <property type="entry name" value="CESA_CelA_like"/>
    <property type="match status" value="1"/>
</dbReference>
<reference evidence="20 21" key="1">
    <citation type="journal article" date="2015" name="Genome Announc.">
        <title>Complete Genome Sequencing of Stenotrophomonas acidaminiphila ZAC14D2_NAIMI4_2, a Multidrug-Resistant Strain Isolated from Sediments of a Polluted River in Mexico, Uncovers New Antibiotic Resistance Genes and a Novel Class-II Lasso Peptide Biosynthesis Gene Cluster.</title>
        <authorList>
            <person name="Vinuesa P."/>
            <person name="Ochoa-Sanchez L.E."/>
        </authorList>
    </citation>
    <scope>NUCLEOTIDE SEQUENCE [LARGE SCALE GENOMIC DNA]</scope>
    <source>
        <strain evidence="20 21">ZAC14D2_NAIMI4_2</strain>
    </source>
</reference>
<evidence type="ECO:0000256" key="10">
    <source>
        <dbReference type="ARBA" id="ARBA00022679"/>
    </source>
</evidence>